<organism evidence="4 5">
    <name type="scientific">Metabacillus halosaccharovorans</name>
    <dbReference type="NCBI Taxonomy" id="930124"/>
    <lineage>
        <taxon>Bacteria</taxon>
        <taxon>Bacillati</taxon>
        <taxon>Bacillota</taxon>
        <taxon>Bacilli</taxon>
        <taxon>Bacillales</taxon>
        <taxon>Bacillaceae</taxon>
        <taxon>Metabacillus</taxon>
    </lineage>
</organism>
<keyword evidence="4" id="KW-0413">Isomerase</keyword>
<feature type="domain" description="VOC" evidence="3">
    <location>
        <begin position="4"/>
        <end position="133"/>
    </location>
</feature>
<proteinExistence type="inferred from homology"/>
<dbReference type="PANTHER" id="PTHR43048:SF3">
    <property type="entry name" value="METHYLMALONYL-COA EPIMERASE, MITOCHONDRIAL"/>
    <property type="match status" value="1"/>
</dbReference>
<gene>
    <name evidence="4" type="primary">mce</name>
    <name evidence="4" type="ORF">OIH86_21495</name>
</gene>
<dbReference type="InterPro" id="IPR017515">
    <property type="entry name" value="MeMalonyl-CoA_epimerase"/>
</dbReference>
<dbReference type="Pfam" id="PF13669">
    <property type="entry name" value="Glyoxalase_4"/>
    <property type="match status" value="1"/>
</dbReference>
<dbReference type="EC" id="5.1.99.1" evidence="4"/>
<dbReference type="CDD" id="cd07249">
    <property type="entry name" value="MMCE"/>
    <property type="match status" value="1"/>
</dbReference>
<sequence length="142" mass="15774">MVKKVDHIGIAVHSIEEALFFYKDILQLHFLGMEEVHTQQVKVAFLSAGGETKIELLEPMSADSPIAKFLEKKGEGIHHIAFGVDDLSIRLEELKIRGIPLIDEVPRRGAANNQIAFLHPKAAKNVLVELCEKSHGGDRDES</sequence>
<evidence type="ECO:0000256" key="1">
    <source>
        <dbReference type="ARBA" id="ARBA00009308"/>
    </source>
</evidence>
<dbReference type="InterPro" id="IPR037523">
    <property type="entry name" value="VOC_core"/>
</dbReference>
<dbReference type="EMBL" id="JAOYEY010000050">
    <property type="protein sequence ID" value="MCV9888227.1"/>
    <property type="molecule type" value="Genomic_DNA"/>
</dbReference>
<protein>
    <submittedName>
        <fullName evidence="4">Methylmalonyl-CoA epimerase</fullName>
        <ecNumber evidence="4">5.1.99.1</ecNumber>
    </submittedName>
</protein>
<evidence type="ECO:0000259" key="3">
    <source>
        <dbReference type="PROSITE" id="PS51819"/>
    </source>
</evidence>
<dbReference type="SUPFAM" id="SSF54593">
    <property type="entry name" value="Glyoxalase/Bleomycin resistance protein/Dihydroxybiphenyl dioxygenase"/>
    <property type="match status" value="1"/>
</dbReference>
<dbReference type="PROSITE" id="PS51819">
    <property type="entry name" value="VOC"/>
    <property type="match status" value="1"/>
</dbReference>
<evidence type="ECO:0000313" key="5">
    <source>
        <dbReference type="Proteomes" id="UP001526147"/>
    </source>
</evidence>
<dbReference type="Proteomes" id="UP001526147">
    <property type="component" value="Unassembled WGS sequence"/>
</dbReference>
<dbReference type="NCBIfam" id="TIGR03081">
    <property type="entry name" value="metmalonyl_epim"/>
    <property type="match status" value="1"/>
</dbReference>
<dbReference type="Gene3D" id="3.10.180.10">
    <property type="entry name" value="2,3-Dihydroxybiphenyl 1,2-Dioxygenase, domain 1"/>
    <property type="match status" value="1"/>
</dbReference>
<keyword evidence="2" id="KW-0479">Metal-binding</keyword>
<name>A0ABT3DMI7_9BACI</name>
<reference evidence="4 5" key="1">
    <citation type="submission" date="2022-10" db="EMBL/GenBank/DDBJ databases">
        <title>Draft genome assembly of moderately radiation resistant bacterium Metabacillus halosaccharovorans.</title>
        <authorList>
            <person name="Pal S."/>
            <person name="Gopinathan A."/>
        </authorList>
    </citation>
    <scope>NUCLEOTIDE SEQUENCE [LARGE SCALE GENOMIC DNA]</scope>
    <source>
        <strain evidence="4 5">VITHBRA001</strain>
    </source>
</reference>
<evidence type="ECO:0000313" key="4">
    <source>
        <dbReference type="EMBL" id="MCV9888227.1"/>
    </source>
</evidence>
<accession>A0ABT3DMI7</accession>
<evidence type="ECO:0000256" key="2">
    <source>
        <dbReference type="ARBA" id="ARBA00022723"/>
    </source>
</evidence>
<dbReference type="GO" id="GO:0004493">
    <property type="term" value="F:methylmalonyl-CoA epimerase activity"/>
    <property type="evidence" value="ECO:0007669"/>
    <property type="project" value="UniProtKB-EC"/>
</dbReference>
<dbReference type="InterPro" id="IPR051785">
    <property type="entry name" value="MMCE/EMCE_epimerase"/>
</dbReference>
<dbReference type="InterPro" id="IPR029068">
    <property type="entry name" value="Glyas_Bleomycin-R_OHBP_Dase"/>
</dbReference>
<comment type="similarity">
    <text evidence="1">Belongs to the methylmalonyl-CoA epimerase family.</text>
</comment>
<comment type="caution">
    <text evidence="4">The sequence shown here is derived from an EMBL/GenBank/DDBJ whole genome shotgun (WGS) entry which is preliminary data.</text>
</comment>
<keyword evidence="5" id="KW-1185">Reference proteome</keyword>
<dbReference type="PANTHER" id="PTHR43048">
    <property type="entry name" value="METHYLMALONYL-COA EPIMERASE"/>
    <property type="match status" value="1"/>
</dbReference>
<dbReference type="RefSeq" id="WP_264144386.1">
    <property type="nucleotide sequence ID" value="NZ_JAOYEY010000050.1"/>
</dbReference>